<evidence type="ECO:0000313" key="5">
    <source>
        <dbReference type="EMBL" id="OLF10230.1"/>
    </source>
</evidence>
<dbReference type="PANTHER" id="PTHR43464">
    <property type="entry name" value="METHYLTRANSFERASE"/>
    <property type="match status" value="1"/>
</dbReference>
<dbReference type="CDD" id="cd02440">
    <property type="entry name" value="AdoMet_MTases"/>
    <property type="match status" value="1"/>
</dbReference>
<sequence length="199" mass="21191">MDQQFWDDMYLGQTRLWSGRPNGVLVTEATDLAPGRALDVGCGEGADALWLAGRGWTVTGIDISQVALDRATEAATEAGLADRVRFAHADLDTNPPPAGAFDLVTLQYFAIPHQPPAALAGLLAAVAPGGTLLVGGHDLTGHEHMGNGHFDLKDFYNHDELLAALDDSWTILTAEIRPRVAPAPPGTEHVNDTVLVARR</sequence>
<dbReference type="InterPro" id="IPR029063">
    <property type="entry name" value="SAM-dependent_MTases_sf"/>
</dbReference>
<dbReference type="OrthoDB" id="9786503at2"/>
<dbReference type="SUPFAM" id="SSF53335">
    <property type="entry name" value="S-adenosyl-L-methionine-dependent methyltransferases"/>
    <property type="match status" value="1"/>
</dbReference>
<comment type="caution">
    <text evidence="5">The sequence shown here is derived from an EMBL/GenBank/DDBJ whole genome shotgun (WGS) entry which is preliminary data.</text>
</comment>
<dbReference type="EMBL" id="MSIF01000007">
    <property type="protein sequence ID" value="OLF10230.1"/>
    <property type="molecule type" value="Genomic_DNA"/>
</dbReference>
<gene>
    <name evidence="5" type="ORF">BLA60_17495</name>
</gene>
<evidence type="ECO:0000259" key="4">
    <source>
        <dbReference type="Pfam" id="PF13649"/>
    </source>
</evidence>
<dbReference type="GO" id="GO:0032259">
    <property type="term" value="P:methylation"/>
    <property type="evidence" value="ECO:0007669"/>
    <property type="project" value="UniProtKB-KW"/>
</dbReference>
<dbReference type="GO" id="GO:0008168">
    <property type="term" value="F:methyltransferase activity"/>
    <property type="evidence" value="ECO:0007669"/>
    <property type="project" value="UniProtKB-KW"/>
</dbReference>
<dbReference type="Gene3D" id="3.40.50.150">
    <property type="entry name" value="Vaccinia Virus protein VP39"/>
    <property type="match status" value="1"/>
</dbReference>
<dbReference type="Pfam" id="PF13649">
    <property type="entry name" value="Methyltransf_25"/>
    <property type="match status" value="1"/>
</dbReference>
<keyword evidence="1 5" id="KW-0489">Methyltransferase</keyword>
<evidence type="ECO:0000313" key="6">
    <source>
        <dbReference type="Proteomes" id="UP000185696"/>
    </source>
</evidence>
<dbReference type="RefSeq" id="WP_075133951.1">
    <property type="nucleotide sequence ID" value="NZ_MSIF01000007.1"/>
</dbReference>
<keyword evidence="3" id="KW-0949">S-adenosyl-L-methionine</keyword>
<dbReference type="Proteomes" id="UP000185696">
    <property type="component" value="Unassembled WGS sequence"/>
</dbReference>
<proteinExistence type="predicted"/>
<keyword evidence="6" id="KW-1185">Reference proteome</keyword>
<dbReference type="PANTHER" id="PTHR43464:SF19">
    <property type="entry name" value="UBIQUINONE BIOSYNTHESIS O-METHYLTRANSFERASE, MITOCHONDRIAL"/>
    <property type="match status" value="1"/>
</dbReference>
<protein>
    <submittedName>
        <fullName evidence="5">SAM-dependent methyltransferase</fullName>
    </submittedName>
</protein>
<name>A0A7Z0WLK0_9PSEU</name>
<reference evidence="5 6" key="1">
    <citation type="submission" date="2016-12" db="EMBL/GenBank/DDBJ databases">
        <title>The draft genome sequence of Actinophytocola xinjiangensis.</title>
        <authorList>
            <person name="Wang W."/>
            <person name="Yuan L."/>
        </authorList>
    </citation>
    <scope>NUCLEOTIDE SEQUENCE [LARGE SCALE GENOMIC DNA]</scope>
    <source>
        <strain evidence="5 6">CGMCC 4.4663</strain>
    </source>
</reference>
<dbReference type="AlphaFoldDB" id="A0A7Z0WLK0"/>
<accession>A0A7Z0WLK0</accession>
<evidence type="ECO:0000256" key="2">
    <source>
        <dbReference type="ARBA" id="ARBA00022679"/>
    </source>
</evidence>
<dbReference type="InterPro" id="IPR041698">
    <property type="entry name" value="Methyltransf_25"/>
</dbReference>
<evidence type="ECO:0000256" key="3">
    <source>
        <dbReference type="ARBA" id="ARBA00022691"/>
    </source>
</evidence>
<feature type="domain" description="Methyltransferase" evidence="4">
    <location>
        <begin position="38"/>
        <end position="130"/>
    </location>
</feature>
<organism evidence="5 6">
    <name type="scientific">Actinophytocola xinjiangensis</name>
    <dbReference type="NCBI Taxonomy" id="485602"/>
    <lineage>
        <taxon>Bacteria</taxon>
        <taxon>Bacillati</taxon>
        <taxon>Actinomycetota</taxon>
        <taxon>Actinomycetes</taxon>
        <taxon>Pseudonocardiales</taxon>
        <taxon>Pseudonocardiaceae</taxon>
    </lineage>
</organism>
<evidence type="ECO:0000256" key="1">
    <source>
        <dbReference type="ARBA" id="ARBA00022603"/>
    </source>
</evidence>
<keyword evidence="2 5" id="KW-0808">Transferase</keyword>